<evidence type="ECO:0000256" key="4">
    <source>
        <dbReference type="ARBA" id="ARBA00023014"/>
    </source>
</evidence>
<evidence type="ECO:0000313" key="7">
    <source>
        <dbReference type="Proteomes" id="UP000271256"/>
    </source>
</evidence>
<evidence type="ECO:0000256" key="3">
    <source>
        <dbReference type="ARBA" id="ARBA00023004"/>
    </source>
</evidence>
<protein>
    <submittedName>
        <fullName evidence="6">4Fe-4S dicluster domain-containing protein</fullName>
    </submittedName>
</protein>
<sequence length="210" mass="23450">MRAVTLYAVVDVDKCKGCTRCERVCPVLAIKVENKKAVVDPENCLGCANCEQRCPEMAITMAHLEQSRVVQESLAGVDMAAVNDLCRRAHLHPKQIICYCTATRAEEVAAAVLKGAKSPEEISRRTGVRTGCKVECIQPVLRLLHAAGIVPERPARGYQWYGLTPTVWDIPEEVKKKYAQRGFYFDEDRKLLDSLVETSERGEINVTRTD</sequence>
<dbReference type="PANTHER" id="PTHR43687:SF1">
    <property type="entry name" value="FERREDOXIN III"/>
    <property type="match status" value="1"/>
</dbReference>
<reference evidence="6 7" key="1">
    <citation type="submission" date="2018-10" db="EMBL/GenBank/DDBJ databases">
        <authorList>
            <person name="Grouzdev D.S."/>
            <person name="Krutkina M.S."/>
            <person name="Tourova T.P."/>
            <person name="Nazina T.N."/>
        </authorList>
    </citation>
    <scope>NUCLEOTIDE SEQUENCE [LARGE SCALE GENOMIC DNA]</scope>
    <source>
        <strain evidence="6 7">435</strain>
    </source>
</reference>
<proteinExistence type="predicted"/>
<comment type="caution">
    <text evidence="6">The sequence shown here is derived from an EMBL/GenBank/DDBJ whole genome shotgun (WGS) entry which is preliminary data.</text>
</comment>
<evidence type="ECO:0000259" key="5">
    <source>
        <dbReference type="PROSITE" id="PS51379"/>
    </source>
</evidence>
<dbReference type="RefSeq" id="WP_121451989.1">
    <property type="nucleotide sequence ID" value="NZ_RBWE01000001.1"/>
</dbReference>
<keyword evidence="4" id="KW-0411">Iron-sulfur</keyword>
<accession>A0A494WVR2</accession>
<dbReference type="PROSITE" id="PS51379">
    <property type="entry name" value="4FE4S_FER_2"/>
    <property type="match status" value="2"/>
</dbReference>
<dbReference type="Proteomes" id="UP000271256">
    <property type="component" value="Unassembled WGS sequence"/>
</dbReference>
<evidence type="ECO:0000256" key="1">
    <source>
        <dbReference type="ARBA" id="ARBA00022485"/>
    </source>
</evidence>
<dbReference type="PROSITE" id="PS00198">
    <property type="entry name" value="4FE4S_FER_1"/>
    <property type="match status" value="1"/>
</dbReference>
<dbReference type="InterPro" id="IPR050572">
    <property type="entry name" value="Fe-S_Ferredoxin"/>
</dbReference>
<dbReference type="SUPFAM" id="SSF54862">
    <property type="entry name" value="4Fe-4S ferredoxins"/>
    <property type="match status" value="1"/>
</dbReference>
<organism evidence="6 7">
    <name type="scientific">Desulfofundulus salinus</name>
    <dbReference type="NCBI Taxonomy" id="2419843"/>
    <lineage>
        <taxon>Bacteria</taxon>
        <taxon>Bacillati</taxon>
        <taxon>Bacillota</taxon>
        <taxon>Clostridia</taxon>
        <taxon>Eubacteriales</taxon>
        <taxon>Peptococcaceae</taxon>
        <taxon>Desulfofundulus</taxon>
    </lineage>
</organism>
<keyword evidence="1" id="KW-0004">4Fe-4S</keyword>
<dbReference type="Gene3D" id="3.30.70.20">
    <property type="match status" value="1"/>
</dbReference>
<dbReference type="AlphaFoldDB" id="A0A494WVR2"/>
<dbReference type="OrthoDB" id="5422255at2"/>
<dbReference type="GO" id="GO:0046872">
    <property type="term" value="F:metal ion binding"/>
    <property type="evidence" value="ECO:0007669"/>
    <property type="project" value="UniProtKB-KW"/>
</dbReference>
<dbReference type="Pfam" id="PF13237">
    <property type="entry name" value="Fer4_10"/>
    <property type="match status" value="1"/>
</dbReference>
<dbReference type="InterPro" id="IPR017896">
    <property type="entry name" value="4Fe4S_Fe-S-bd"/>
</dbReference>
<keyword evidence="3" id="KW-0408">Iron</keyword>
<dbReference type="InterPro" id="IPR007419">
    <property type="entry name" value="BFD-like_2Fe2S-bd_dom"/>
</dbReference>
<dbReference type="GO" id="GO:0051539">
    <property type="term" value="F:4 iron, 4 sulfur cluster binding"/>
    <property type="evidence" value="ECO:0007669"/>
    <property type="project" value="UniProtKB-KW"/>
</dbReference>
<dbReference type="Pfam" id="PF04324">
    <property type="entry name" value="Fer2_BFD"/>
    <property type="match status" value="1"/>
</dbReference>
<dbReference type="Gene3D" id="1.10.10.1100">
    <property type="entry name" value="BFD-like [2Fe-2S]-binding domain"/>
    <property type="match status" value="1"/>
</dbReference>
<dbReference type="EMBL" id="RBWE01000001">
    <property type="protein sequence ID" value="RKO67579.1"/>
    <property type="molecule type" value="Genomic_DNA"/>
</dbReference>
<dbReference type="InterPro" id="IPR017900">
    <property type="entry name" value="4Fe4S_Fe_S_CS"/>
</dbReference>
<name>A0A494WVR2_9FIRM</name>
<evidence type="ECO:0000256" key="2">
    <source>
        <dbReference type="ARBA" id="ARBA00022723"/>
    </source>
</evidence>
<dbReference type="InterPro" id="IPR041854">
    <property type="entry name" value="BFD-like_2Fe2S-bd_dom_sf"/>
</dbReference>
<keyword evidence="7" id="KW-1185">Reference proteome</keyword>
<keyword evidence="2" id="KW-0479">Metal-binding</keyword>
<gene>
    <name evidence="6" type="ORF">D7024_11830</name>
</gene>
<feature type="domain" description="4Fe-4S ferredoxin-type" evidence="5">
    <location>
        <begin position="6"/>
        <end position="35"/>
    </location>
</feature>
<evidence type="ECO:0000313" key="6">
    <source>
        <dbReference type="EMBL" id="RKO67579.1"/>
    </source>
</evidence>
<feature type="domain" description="4Fe-4S ferredoxin-type" evidence="5">
    <location>
        <begin position="36"/>
        <end position="64"/>
    </location>
</feature>
<dbReference type="PANTHER" id="PTHR43687">
    <property type="entry name" value="ADENYLYLSULFATE REDUCTASE, BETA SUBUNIT"/>
    <property type="match status" value="1"/>
</dbReference>